<dbReference type="InterPro" id="IPR036661">
    <property type="entry name" value="Luciferase-like_sf"/>
</dbReference>
<reference evidence="6" key="1">
    <citation type="submission" date="2018-05" db="EMBL/GenBank/DDBJ databases">
        <authorList>
            <person name="Lanie J.A."/>
            <person name="Ng W.-L."/>
            <person name="Kazmierczak K.M."/>
            <person name="Andrzejewski T.M."/>
            <person name="Davidsen T.M."/>
            <person name="Wayne K.J."/>
            <person name="Tettelin H."/>
            <person name="Glass J.I."/>
            <person name="Rusch D."/>
            <person name="Podicherti R."/>
            <person name="Tsui H.-C.T."/>
            <person name="Winkler M.E."/>
        </authorList>
    </citation>
    <scope>NUCLEOTIDE SEQUENCE</scope>
</reference>
<evidence type="ECO:0000259" key="5">
    <source>
        <dbReference type="Pfam" id="PF00296"/>
    </source>
</evidence>
<dbReference type="Gene3D" id="3.20.20.30">
    <property type="entry name" value="Luciferase-like domain"/>
    <property type="match status" value="1"/>
</dbReference>
<dbReference type="PANTHER" id="PTHR42847">
    <property type="entry name" value="ALKANESULFONATE MONOOXYGENASE"/>
    <property type="match status" value="1"/>
</dbReference>
<keyword evidence="4" id="KW-0503">Monooxygenase</keyword>
<dbReference type="GO" id="GO:0046306">
    <property type="term" value="P:alkanesulfonate catabolic process"/>
    <property type="evidence" value="ECO:0007669"/>
    <property type="project" value="TreeGrafter"/>
</dbReference>
<name>A0A382GAT8_9ZZZZ</name>
<evidence type="ECO:0000256" key="2">
    <source>
        <dbReference type="ARBA" id="ARBA00022643"/>
    </source>
</evidence>
<protein>
    <recommendedName>
        <fullName evidence="5">Luciferase-like domain-containing protein</fullName>
    </recommendedName>
</protein>
<keyword evidence="3" id="KW-0560">Oxidoreductase</keyword>
<dbReference type="Pfam" id="PF00296">
    <property type="entry name" value="Bac_luciferase"/>
    <property type="match status" value="1"/>
</dbReference>
<evidence type="ECO:0000256" key="1">
    <source>
        <dbReference type="ARBA" id="ARBA00022630"/>
    </source>
</evidence>
<dbReference type="InterPro" id="IPR011251">
    <property type="entry name" value="Luciferase-like_dom"/>
</dbReference>
<gene>
    <name evidence="6" type="ORF">METZ01_LOCUS224155</name>
</gene>
<dbReference type="SUPFAM" id="SSF51679">
    <property type="entry name" value="Bacterial luciferase-like"/>
    <property type="match status" value="1"/>
</dbReference>
<dbReference type="EMBL" id="UINC01054046">
    <property type="protein sequence ID" value="SVB71301.1"/>
    <property type="molecule type" value="Genomic_DNA"/>
</dbReference>
<dbReference type="GO" id="GO:0008726">
    <property type="term" value="F:alkanesulfonate monooxygenase activity"/>
    <property type="evidence" value="ECO:0007669"/>
    <property type="project" value="TreeGrafter"/>
</dbReference>
<evidence type="ECO:0000256" key="4">
    <source>
        <dbReference type="ARBA" id="ARBA00023033"/>
    </source>
</evidence>
<keyword evidence="1" id="KW-0285">Flavoprotein</keyword>
<dbReference type="AlphaFoldDB" id="A0A382GAT8"/>
<evidence type="ECO:0000313" key="6">
    <source>
        <dbReference type="EMBL" id="SVB71301.1"/>
    </source>
</evidence>
<feature type="domain" description="Luciferase-like" evidence="5">
    <location>
        <begin position="13"/>
        <end position="305"/>
    </location>
</feature>
<proteinExistence type="predicted"/>
<keyword evidence="2" id="KW-0288">FMN</keyword>
<organism evidence="6">
    <name type="scientific">marine metagenome</name>
    <dbReference type="NCBI Taxonomy" id="408172"/>
    <lineage>
        <taxon>unclassified sequences</taxon>
        <taxon>metagenomes</taxon>
        <taxon>ecological metagenomes</taxon>
    </lineage>
</organism>
<sequence length="332" mass="37027">MKFGVQVSCYNTEWEKIKSSIDTLEKGRWNSLWFADHFLPPSPGSPDGQRNQEQGAAFEGFTIAAIAAGMTQKLEIGHLVLGNTYRNPALVAKMASTLDQASKGRFILSLGAAWFAREHEAYGWAFPSMRERSDRFEEACELIRLLFTSKEPVDYSGTYYTLEAAPLSPPCYRNPHVPILVGGTGEKRTLRTLAKYGDILNIDGWSGRGMSLDLYHHKVEVLERHCEDVNRDPSDIKHSLLMPIKITNNQKEADDFVRRLGYRASDPTHGNYAGKLLAPEDSGSVAGSQDYVIQRIGEFVEAGVDEIMFGGIPTGDIEQFERIEQEVVGAFD</sequence>
<evidence type="ECO:0000256" key="3">
    <source>
        <dbReference type="ARBA" id="ARBA00023002"/>
    </source>
</evidence>
<dbReference type="PANTHER" id="PTHR42847:SF8">
    <property type="entry name" value="CONSERVED PROTEIN"/>
    <property type="match status" value="1"/>
</dbReference>
<accession>A0A382GAT8</accession>
<dbReference type="InterPro" id="IPR050172">
    <property type="entry name" value="SsuD_RutA_monooxygenase"/>
</dbReference>